<dbReference type="GO" id="GO:0031145">
    <property type="term" value="P:anaphase-promoting complex-dependent catabolic process"/>
    <property type="evidence" value="ECO:0007669"/>
    <property type="project" value="InterPro"/>
</dbReference>
<dbReference type="Gene3D" id="1.20.5.170">
    <property type="match status" value="1"/>
</dbReference>
<dbReference type="OrthoDB" id="10259843at2759"/>
<dbReference type="InterPro" id="IPR015943">
    <property type="entry name" value="WD40/YVTN_repeat-like_dom_sf"/>
</dbReference>
<feature type="compositionally biased region" description="Low complexity" evidence="7">
    <location>
        <begin position="1108"/>
        <end position="1119"/>
    </location>
</feature>
<keyword evidence="5" id="KW-0131">Cell cycle</keyword>
<feature type="region of interest" description="Disordered" evidence="7">
    <location>
        <begin position="1149"/>
        <end position="1173"/>
    </location>
</feature>
<dbReference type="STRING" id="742152.A0A2H3JAE3"/>
<dbReference type="PROSITE" id="PS00036">
    <property type="entry name" value="BZIP_BASIC"/>
    <property type="match status" value="1"/>
</dbReference>
<accession>A0A2H3JAE3</accession>
<dbReference type="PANTHER" id="PTHR13260">
    <property type="entry name" value="ANAPHASE PROMOTING COMPLEX SUBUNIT 4 APC4"/>
    <property type="match status" value="1"/>
</dbReference>
<dbReference type="PANTHER" id="PTHR13260:SF0">
    <property type="entry name" value="ANAPHASE-PROMOTING COMPLEX SUBUNIT 4"/>
    <property type="match status" value="1"/>
</dbReference>
<feature type="compositionally biased region" description="Basic and acidic residues" evidence="7">
    <location>
        <begin position="1196"/>
        <end position="1205"/>
    </location>
</feature>
<feature type="region of interest" description="Disordered" evidence="7">
    <location>
        <begin position="1100"/>
        <end position="1124"/>
    </location>
</feature>
<evidence type="ECO:0000313" key="9">
    <source>
        <dbReference type="EMBL" id="PCH33624.1"/>
    </source>
</evidence>
<keyword evidence="4" id="KW-0833">Ubl conjugation pathway</keyword>
<dbReference type="Pfam" id="PF12896">
    <property type="entry name" value="ANAPC4"/>
    <property type="match status" value="1"/>
</dbReference>
<evidence type="ECO:0000313" key="10">
    <source>
        <dbReference type="Proteomes" id="UP000218811"/>
    </source>
</evidence>
<feature type="region of interest" description="Disordered" evidence="7">
    <location>
        <begin position="1044"/>
        <end position="1069"/>
    </location>
</feature>
<dbReference type="EMBL" id="KB467831">
    <property type="protein sequence ID" value="PCH33624.1"/>
    <property type="molecule type" value="Genomic_DNA"/>
</dbReference>
<evidence type="ECO:0000256" key="3">
    <source>
        <dbReference type="ARBA" id="ARBA00022776"/>
    </source>
</evidence>
<feature type="coiled-coil region" evidence="6">
    <location>
        <begin position="864"/>
        <end position="910"/>
    </location>
</feature>
<protein>
    <recommendedName>
        <fullName evidence="1">Anaphase-promoting complex subunit 4</fullName>
    </recommendedName>
</protein>
<feature type="region of interest" description="Disordered" evidence="7">
    <location>
        <begin position="1191"/>
        <end position="1243"/>
    </location>
</feature>
<dbReference type="InterPro" id="IPR024790">
    <property type="entry name" value="APC4_long_dom"/>
</dbReference>
<dbReference type="Proteomes" id="UP000218811">
    <property type="component" value="Unassembled WGS sequence"/>
</dbReference>
<feature type="compositionally biased region" description="Low complexity" evidence="7">
    <location>
        <begin position="207"/>
        <end position="221"/>
    </location>
</feature>
<dbReference type="Pfam" id="PF12894">
    <property type="entry name" value="ANAPC4_WD40"/>
    <property type="match status" value="1"/>
</dbReference>
<dbReference type="Gene3D" id="2.130.10.10">
    <property type="entry name" value="YVTN repeat-like/Quinoprotein amine dehydrogenase"/>
    <property type="match status" value="1"/>
</dbReference>
<evidence type="ECO:0000259" key="8">
    <source>
        <dbReference type="PROSITE" id="PS00036"/>
    </source>
</evidence>
<evidence type="ECO:0000256" key="5">
    <source>
        <dbReference type="ARBA" id="ARBA00023306"/>
    </source>
</evidence>
<feature type="region of interest" description="Disordered" evidence="7">
    <location>
        <begin position="207"/>
        <end position="227"/>
    </location>
</feature>
<gene>
    <name evidence="9" type="ORF">WOLCODRAFT_93867</name>
</gene>
<dbReference type="GO" id="GO:0003700">
    <property type="term" value="F:DNA-binding transcription factor activity"/>
    <property type="evidence" value="ECO:0007669"/>
    <property type="project" value="InterPro"/>
</dbReference>
<evidence type="ECO:0000256" key="6">
    <source>
        <dbReference type="SAM" id="Coils"/>
    </source>
</evidence>
<dbReference type="OMA" id="ACCPDKD"/>
<reference evidence="9 10" key="1">
    <citation type="journal article" date="2012" name="Science">
        <title>The Paleozoic origin of enzymatic lignin decomposition reconstructed from 31 fungal genomes.</title>
        <authorList>
            <person name="Floudas D."/>
            <person name="Binder M."/>
            <person name="Riley R."/>
            <person name="Barry K."/>
            <person name="Blanchette R.A."/>
            <person name="Henrissat B."/>
            <person name="Martinez A.T."/>
            <person name="Otillar R."/>
            <person name="Spatafora J.W."/>
            <person name="Yadav J.S."/>
            <person name="Aerts A."/>
            <person name="Benoit I."/>
            <person name="Boyd A."/>
            <person name="Carlson A."/>
            <person name="Copeland A."/>
            <person name="Coutinho P.M."/>
            <person name="de Vries R.P."/>
            <person name="Ferreira P."/>
            <person name="Findley K."/>
            <person name="Foster B."/>
            <person name="Gaskell J."/>
            <person name="Glotzer D."/>
            <person name="Gorecki P."/>
            <person name="Heitman J."/>
            <person name="Hesse C."/>
            <person name="Hori C."/>
            <person name="Igarashi K."/>
            <person name="Jurgens J.A."/>
            <person name="Kallen N."/>
            <person name="Kersten P."/>
            <person name="Kohler A."/>
            <person name="Kuees U."/>
            <person name="Kumar T.K.A."/>
            <person name="Kuo A."/>
            <person name="LaButti K."/>
            <person name="Larrondo L.F."/>
            <person name="Lindquist E."/>
            <person name="Ling A."/>
            <person name="Lombard V."/>
            <person name="Lucas S."/>
            <person name="Lundell T."/>
            <person name="Martin R."/>
            <person name="McLaughlin D.J."/>
            <person name="Morgenstern I."/>
            <person name="Morin E."/>
            <person name="Murat C."/>
            <person name="Nagy L.G."/>
            <person name="Nolan M."/>
            <person name="Ohm R.A."/>
            <person name="Patyshakuliyeva A."/>
            <person name="Rokas A."/>
            <person name="Ruiz-Duenas F.J."/>
            <person name="Sabat G."/>
            <person name="Salamov A."/>
            <person name="Samejima M."/>
            <person name="Schmutz J."/>
            <person name="Slot J.C."/>
            <person name="St John F."/>
            <person name="Stenlid J."/>
            <person name="Sun H."/>
            <person name="Sun S."/>
            <person name="Syed K."/>
            <person name="Tsang A."/>
            <person name="Wiebenga A."/>
            <person name="Young D."/>
            <person name="Pisabarro A."/>
            <person name="Eastwood D.C."/>
            <person name="Martin F."/>
            <person name="Cullen D."/>
            <person name="Grigoriev I.V."/>
            <person name="Hibbett D.S."/>
        </authorList>
    </citation>
    <scope>NUCLEOTIDE SEQUENCE [LARGE SCALE GENOMIC DNA]</scope>
    <source>
        <strain evidence="9 10">MD-104</strain>
    </source>
</reference>
<feature type="domain" description="BZIP" evidence="8">
    <location>
        <begin position="845"/>
        <end position="859"/>
    </location>
</feature>
<dbReference type="InterPro" id="IPR024789">
    <property type="entry name" value="APC4"/>
</dbReference>
<proteinExistence type="predicted"/>
<dbReference type="InterPro" id="IPR024977">
    <property type="entry name" value="Apc4-like_WD40_dom"/>
</dbReference>
<dbReference type="GO" id="GO:0051301">
    <property type="term" value="P:cell division"/>
    <property type="evidence" value="ECO:0007669"/>
    <property type="project" value="UniProtKB-KW"/>
</dbReference>
<keyword evidence="3" id="KW-0498">Mitosis</keyword>
<name>A0A2H3JAE3_WOLCO</name>
<keyword evidence="6" id="KW-0175">Coiled coil</keyword>
<dbReference type="InterPro" id="IPR046347">
    <property type="entry name" value="bZIP_sf"/>
</dbReference>
<dbReference type="GO" id="GO:0005680">
    <property type="term" value="C:anaphase-promoting complex"/>
    <property type="evidence" value="ECO:0007669"/>
    <property type="project" value="InterPro"/>
</dbReference>
<feature type="compositionally biased region" description="Polar residues" evidence="7">
    <location>
        <begin position="1051"/>
        <end position="1069"/>
    </location>
</feature>
<dbReference type="SUPFAM" id="SSF57959">
    <property type="entry name" value="Leucine zipper domain"/>
    <property type="match status" value="1"/>
</dbReference>
<evidence type="ECO:0000256" key="7">
    <source>
        <dbReference type="SAM" id="MobiDB-lite"/>
    </source>
</evidence>
<dbReference type="GO" id="GO:0070979">
    <property type="term" value="P:protein K11-linked ubiquitination"/>
    <property type="evidence" value="ECO:0007669"/>
    <property type="project" value="TreeGrafter"/>
</dbReference>
<organism evidence="9 10">
    <name type="scientific">Wolfiporia cocos (strain MD-104)</name>
    <name type="common">Brown rot fungus</name>
    <dbReference type="NCBI Taxonomy" id="742152"/>
    <lineage>
        <taxon>Eukaryota</taxon>
        <taxon>Fungi</taxon>
        <taxon>Dikarya</taxon>
        <taxon>Basidiomycota</taxon>
        <taxon>Agaricomycotina</taxon>
        <taxon>Agaricomycetes</taxon>
        <taxon>Polyporales</taxon>
        <taxon>Phaeolaceae</taxon>
        <taxon>Wolfiporia</taxon>
    </lineage>
</organism>
<evidence type="ECO:0000256" key="1">
    <source>
        <dbReference type="ARBA" id="ARBA00016067"/>
    </source>
</evidence>
<dbReference type="InterPro" id="IPR004827">
    <property type="entry name" value="bZIP"/>
</dbReference>
<dbReference type="GO" id="GO:0034399">
    <property type="term" value="C:nuclear periphery"/>
    <property type="evidence" value="ECO:0007669"/>
    <property type="project" value="TreeGrafter"/>
</dbReference>
<keyword evidence="2" id="KW-0132">Cell division</keyword>
<evidence type="ECO:0000256" key="4">
    <source>
        <dbReference type="ARBA" id="ARBA00022786"/>
    </source>
</evidence>
<evidence type="ECO:0000256" key="2">
    <source>
        <dbReference type="ARBA" id="ARBA00022618"/>
    </source>
</evidence>
<dbReference type="InterPro" id="IPR011044">
    <property type="entry name" value="Quino_amine_DH_bsu"/>
</dbReference>
<sequence>MTSNSFASLASIPLPTFGRILPNSWCPDKDLVVVITRLGGKDRLSLWKMHGSKKWEVGFDHDGHSNRDVVVGVTWSPDGQTLAVAHEPPRITVHSIQDGHQEQTLPIVAPSSSFGTRKSPKLTAIWWFKHEKKEDQNSIPDIFKRGLDITGSAHSILRHQPLLDALQDESQTLTSTDLFGFDGTQARGATVTLPSVISSWPTLPSDPLAASIQPSQPSSQARPGEEHDVADDANIDSTLVTSDDSGNIYCFLDGQYPLGAIVTSRGVSMASLYKDDDLFFAHSQFSKPAKATAVRPILVQLPHLLHRHVRDVARTSSSVRDLVWYAMRVIKEMRGIWFGSDTHNGARELGPKWIRSLESRGAAFDNNSTNAMLDLTSLLTTGRLSDTLSDFLGSGEHMSERSLQKWEATMIEALIKLRDSAEKRVALACQRIHVLMEEMLGWASLPQYEFCGIDVSQVNSCLDLASRAIVIAAWLAATARKEMLRFAEFTSWIRYETLRANTPSDAHNQPIPRHDILEVNDYLMSGLVVSSIDKWFMGPVPGFLPHDLGVPERKQDLKAMMQKARGVLRDQQQMAWQSDVKQKDLSHLDRNLDSLIQELAARCQRIFADAAGATGRSASMLTPENLTQGRDKARTEHAEAYSPSMIRERTVPDSSRARTFTQYLAMHMPRVDDKSYLIVVRMHHGPHTAALPLDASVAVLECCVAEPNGNEATVPFNLLDADFFDDRVMVVVYRLDEARGPASIATVGYSDVIFEPLQLEKYVTDSAREAVAFEVFQRLKDGQLSSVPAPIMQSRTLVGCREGRVSLARAAGGDAEGHTGLVHRSRAHAAGSDDNASHLSEAALRKKKNADAQAAFRARRANYIATLEETVTNLEAVVIQLQDSCREAKIENAELRLEIARMREEGKERDRVWKKMMQGRRQANPNPQSNDFSANPMYSARPSSSVVAPQMNSANMGHHYDNALRYPTGGDQPASMGGTFYHPTQSQDFSQRSPALTFASSMDGDTPPEQQVEAQRMPRYDQYPYPMDNAARDTAWVPPEQTCSPGEMFDSGSSSHSPNYVESPTLTSSELSYPTSFPLDEQKLAFSSLNSPGQYMLPSSRSISPAVSTPTSTSSSTTSLAPGSFPFTFPEGTGVQDRPEFAYRRQLPGPQLTLHGGTANIQVAPPGRDARYRMQGRPNILTDRPMAQALSSYSRTDNDSGGRDSDDSEANSYTYSNRSRPHSEAPSTRVSRSPSPGPPPICGTLAVIKAQAFGALRRTRTRSKKTSEGAAKAAVEALEARGIGMGLAVGNAAKRPRLLADDDNMLS</sequence>
<dbReference type="SUPFAM" id="SSF50969">
    <property type="entry name" value="YVTN repeat-like/Quinoprotein amine dehydrogenase"/>
    <property type="match status" value="1"/>
</dbReference>
<keyword evidence="10" id="KW-1185">Reference proteome</keyword>